<dbReference type="InterPro" id="IPR016047">
    <property type="entry name" value="M23ase_b-sheet_dom"/>
</dbReference>
<keyword evidence="4" id="KW-1185">Reference proteome</keyword>
<evidence type="ECO:0000259" key="2">
    <source>
        <dbReference type="Pfam" id="PF01551"/>
    </source>
</evidence>
<dbReference type="InterPro" id="IPR050570">
    <property type="entry name" value="Cell_wall_metabolism_enzyme"/>
</dbReference>
<reference evidence="3" key="1">
    <citation type="submission" date="2020-12" db="EMBL/GenBank/DDBJ databases">
        <title>Clostridium thailandense sp. nov., a novel acetogenic bacterium isolated from peat land soil in Thailand.</title>
        <authorList>
            <person name="Chaikitkaew S."/>
            <person name="Birkeland N.K."/>
        </authorList>
    </citation>
    <scope>NUCLEOTIDE SEQUENCE</scope>
    <source>
        <strain evidence="3">DSM 17425</strain>
    </source>
</reference>
<dbReference type="AlphaFoldDB" id="A0A934HT92"/>
<protein>
    <submittedName>
        <fullName evidence="3">M23 family metallopeptidase</fullName>
    </submittedName>
</protein>
<evidence type="ECO:0000256" key="1">
    <source>
        <dbReference type="ARBA" id="ARBA00022729"/>
    </source>
</evidence>
<name>A0A934HT92_9CLOT</name>
<sequence length="329" mass="36582">MSLSNRAKAILASLSIVITIIVSGQYIYYNKFNAYQVYMNGKPLAYVKNKEDFYNVEKNIEKDLEKRFGKITLKDDITFKEVSIKNENIADSSVIKNSIIKNSRTSIPTVLMKSDGREVGVLANESEMIKVLDIIKNEYKEKDKDGTFKLNNRITYVKQDTNIKDISTIEETIKIAKENPSNPLICFSKEKETNGVQNVSLSRSLSVTSFVSFPSKGTITSPFGMRWGKMHNGIDIGAPMGDPIHAAMDGKVVYAKWEDGYGKVIKIDHGVGVQTVYGHCSNIDVNEGQQVKKGENIGKVGSTGNSTGPHVHFEVRVDGAPQDPLKYLK</sequence>
<evidence type="ECO:0000313" key="4">
    <source>
        <dbReference type="Proteomes" id="UP000622687"/>
    </source>
</evidence>
<feature type="domain" description="M23ase beta-sheet core" evidence="2">
    <location>
        <begin position="229"/>
        <end position="324"/>
    </location>
</feature>
<dbReference type="Gene3D" id="2.70.70.10">
    <property type="entry name" value="Glucose Permease (Domain IIA)"/>
    <property type="match status" value="1"/>
</dbReference>
<dbReference type="InterPro" id="IPR011055">
    <property type="entry name" value="Dup_hybrid_motif"/>
</dbReference>
<dbReference type="PANTHER" id="PTHR21666">
    <property type="entry name" value="PEPTIDASE-RELATED"/>
    <property type="match status" value="1"/>
</dbReference>
<proteinExistence type="predicted"/>
<dbReference type="GO" id="GO:0004222">
    <property type="term" value="F:metalloendopeptidase activity"/>
    <property type="evidence" value="ECO:0007669"/>
    <property type="project" value="TreeGrafter"/>
</dbReference>
<dbReference type="Proteomes" id="UP000622687">
    <property type="component" value="Unassembled WGS sequence"/>
</dbReference>
<dbReference type="SUPFAM" id="SSF51261">
    <property type="entry name" value="Duplicated hybrid motif"/>
    <property type="match status" value="1"/>
</dbReference>
<accession>A0A934HT92</accession>
<dbReference type="CDD" id="cd12797">
    <property type="entry name" value="M23_peptidase"/>
    <property type="match status" value="1"/>
</dbReference>
<gene>
    <name evidence="3" type="ORF">I6U51_09145</name>
</gene>
<dbReference type="Pfam" id="PF01551">
    <property type="entry name" value="Peptidase_M23"/>
    <property type="match status" value="1"/>
</dbReference>
<dbReference type="PANTHER" id="PTHR21666:SF289">
    <property type="entry name" value="L-ALA--D-GLU ENDOPEPTIDASE"/>
    <property type="match status" value="1"/>
</dbReference>
<comment type="caution">
    <text evidence="3">The sequence shown here is derived from an EMBL/GenBank/DDBJ whole genome shotgun (WGS) entry which is preliminary data.</text>
</comment>
<evidence type="ECO:0000313" key="3">
    <source>
        <dbReference type="EMBL" id="MBI6872868.1"/>
    </source>
</evidence>
<dbReference type="EMBL" id="JAEEGB010000009">
    <property type="protein sequence ID" value="MBI6872868.1"/>
    <property type="molecule type" value="Genomic_DNA"/>
</dbReference>
<keyword evidence="1" id="KW-0732">Signal</keyword>
<dbReference type="RefSeq" id="WP_211142357.1">
    <property type="nucleotide sequence ID" value="NZ_JAEEGB010000009.1"/>
</dbReference>
<organism evidence="3 4">
    <name type="scientific">Clostridium aciditolerans</name>
    <dbReference type="NCBI Taxonomy" id="339861"/>
    <lineage>
        <taxon>Bacteria</taxon>
        <taxon>Bacillati</taxon>
        <taxon>Bacillota</taxon>
        <taxon>Clostridia</taxon>
        <taxon>Eubacteriales</taxon>
        <taxon>Clostridiaceae</taxon>
        <taxon>Clostridium</taxon>
    </lineage>
</organism>